<comment type="caution">
    <text evidence="1">The sequence shown here is derived from an EMBL/GenBank/DDBJ whole genome shotgun (WGS) entry which is preliminary data.</text>
</comment>
<organism evidence="1 2">
    <name type="scientific">Flavobacterium beibuense F44-8</name>
    <dbReference type="NCBI Taxonomy" id="1406840"/>
    <lineage>
        <taxon>Bacteria</taxon>
        <taxon>Pseudomonadati</taxon>
        <taxon>Bacteroidota</taxon>
        <taxon>Flavobacteriia</taxon>
        <taxon>Flavobacteriales</taxon>
        <taxon>Flavobacteriaceae</taxon>
        <taxon>Flavobacterium</taxon>
    </lineage>
</organism>
<dbReference type="EMBL" id="JRLV01000003">
    <property type="protein sequence ID" value="KGO83424.1"/>
    <property type="molecule type" value="Genomic_DNA"/>
</dbReference>
<gene>
    <name evidence="1" type="ORF">Q763_02320</name>
</gene>
<name>A0A0A2LTW1_9FLAO</name>
<dbReference type="eggNOG" id="ENOG50300NN">
    <property type="taxonomic scope" value="Bacteria"/>
</dbReference>
<dbReference type="Proteomes" id="UP000030129">
    <property type="component" value="Unassembled WGS sequence"/>
</dbReference>
<dbReference type="STRING" id="1406840.Q763_02320"/>
<protein>
    <submittedName>
        <fullName evidence="1">Uncharacterized protein</fullName>
    </submittedName>
</protein>
<sequence>MKKTVLVFISVMSLFVSCKEETKEEVIIPEEKAEKNVAETPTYEKMCFLQVTESKPEYTPNKVIRDSIVFEIERKGDSVSGIFNWLPAEKDKKLSTFKGVLTGKTGNAIANYSAEGMNYKEELVFTLGEDQVSIIYGEMVQGDDGIWKYKSKEASSTQKLSKVDCK</sequence>
<dbReference type="AlphaFoldDB" id="A0A0A2LTW1"/>
<keyword evidence="2" id="KW-1185">Reference proteome</keyword>
<proteinExistence type="predicted"/>
<evidence type="ECO:0000313" key="2">
    <source>
        <dbReference type="Proteomes" id="UP000030129"/>
    </source>
</evidence>
<dbReference type="RefSeq" id="WP_035130792.1">
    <property type="nucleotide sequence ID" value="NZ_JRLV01000003.1"/>
</dbReference>
<accession>A0A0A2LTW1</accession>
<dbReference type="PROSITE" id="PS51257">
    <property type="entry name" value="PROKAR_LIPOPROTEIN"/>
    <property type="match status" value="1"/>
</dbReference>
<evidence type="ECO:0000313" key="1">
    <source>
        <dbReference type="EMBL" id="KGO83424.1"/>
    </source>
</evidence>
<reference evidence="1 2" key="1">
    <citation type="submission" date="2013-09" db="EMBL/GenBank/DDBJ databases">
        <authorList>
            <person name="Zeng Z."/>
            <person name="Chen C."/>
        </authorList>
    </citation>
    <scope>NUCLEOTIDE SEQUENCE [LARGE SCALE GENOMIC DNA]</scope>
    <source>
        <strain evidence="1 2">F44-8</strain>
    </source>
</reference>